<dbReference type="InterPro" id="IPR038740">
    <property type="entry name" value="BioF2-like_GNAT_dom"/>
</dbReference>
<evidence type="ECO:0000256" key="4">
    <source>
        <dbReference type="ARBA" id="ARBA00022984"/>
    </source>
</evidence>
<evidence type="ECO:0000256" key="3">
    <source>
        <dbReference type="ARBA" id="ARBA00022960"/>
    </source>
</evidence>
<keyword evidence="6" id="KW-0961">Cell wall biogenesis/degradation</keyword>
<dbReference type="InterPro" id="IPR016181">
    <property type="entry name" value="Acyl_CoA_acyltransferase"/>
</dbReference>
<comment type="similarity">
    <text evidence="1">Belongs to the FemABX family.</text>
</comment>
<protein>
    <submittedName>
        <fullName evidence="8">Lipid II:glycine glycyltransferase FemX</fullName>
    </submittedName>
</protein>
<reference evidence="8 9" key="1">
    <citation type="journal article" date="2019" name="Int. J. Syst. Evol. Microbiol.">
        <title>The Global Catalogue of Microorganisms (GCM) 10K type strain sequencing project: providing services to taxonomists for standard genome sequencing and annotation.</title>
        <authorList>
            <consortium name="The Broad Institute Genomics Platform"/>
            <consortium name="The Broad Institute Genome Sequencing Center for Infectious Disease"/>
            <person name="Wu L."/>
            <person name="Ma J."/>
        </authorList>
    </citation>
    <scope>NUCLEOTIDE SEQUENCE [LARGE SCALE GENOMIC DNA]</scope>
    <source>
        <strain evidence="8 9">YIM 94188</strain>
    </source>
</reference>
<dbReference type="PROSITE" id="PS51191">
    <property type="entry name" value="FEMABX"/>
    <property type="match status" value="1"/>
</dbReference>
<dbReference type="Gene3D" id="3.40.630.30">
    <property type="match status" value="1"/>
</dbReference>
<evidence type="ECO:0000313" key="8">
    <source>
        <dbReference type="EMBL" id="MFC6823452.1"/>
    </source>
</evidence>
<organism evidence="8 9">
    <name type="scientific">Halopelagius fulvigenes</name>
    <dbReference type="NCBI Taxonomy" id="1198324"/>
    <lineage>
        <taxon>Archaea</taxon>
        <taxon>Methanobacteriati</taxon>
        <taxon>Methanobacteriota</taxon>
        <taxon>Stenosarchaea group</taxon>
        <taxon>Halobacteria</taxon>
        <taxon>Halobacteriales</taxon>
        <taxon>Haloferacaceae</taxon>
    </lineage>
</organism>
<evidence type="ECO:0000256" key="5">
    <source>
        <dbReference type="ARBA" id="ARBA00023315"/>
    </source>
</evidence>
<keyword evidence="2" id="KW-0808">Transferase</keyword>
<dbReference type="EMBL" id="JBHSXH010000001">
    <property type="protein sequence ID" value="MFC6823452.1"/>
    <property type="molecule type" value="Genomic_DNA"/>
</dbReference>
<gene>
    <name evidence="8" type="ORF">ACFQEV_00310</name>
</gene>
<comment type="caution">
    <text evidence="8">The sequence shown here is derived from an EMBL/GenBank/DDBJ whole genome shotgun (WGS) entry which is preliminary data.</text>
</comment>
<name>A0ABD5TVC6_9EURY</name>
<keyword evidence="5" id="KW-0012">Acyltransferase</keyword>
<dbReference type="InterPro" id="IPR003447">
    <property type="entry name" value="FEMABX"/>
</dbReference>
<keyword evidence="9" id="KW-1185">Reference proteome</keyword>
<dbReference type="SUPFAM" id="SSF55729">
    <property type="entry name" value="Acyl-CoA N-acyltransferases (Nat)"/>
    <property type="match status" value="1"/>
</dbReference>
<evidence type="ECO:0000313" key="9">
    <source>
        <dbReference type="Proteomes" id="UP001596408"/>
    </source>
</evidence>
<dbReference type="AlphaFoldDB" id="A0ABD5TVC6"/>
<dbReference type="Proteomes" id="UP001596408">
    <property type="component" value="Unassembled WGS sequence"/>
</dbReference>
<dbReference type="PANTHER" id="PTHR36174:SF1">
    <property type="entry name" value="LIPID II:GLYCINE GLYCYLTRANSFERASE"/>
    <property type="match status" value="1"/>
</dbReference>
<dbReference type="Pfam" id="PF13480">
    <property type="entry name" value="Acetyltransf_6"/>
    <property type="match status" value="1"/>
</dbReference>
<dbReference type="RefSeq" id="WP_379691884.1">
    <property type="nucleotide sequence ID" value="NZ_JBHSXH010000001.1"/>
</dbReference>
<feature type="domain" description="BioF2-like acetyltransferase" evidence="7">
    <location>
        <begin position="170"/>
        <end position="305"/>
    </location>
</feature>
<dbReference type="GO" id="GO:0071555">
    <property type="term" value="P:cell wall organization"/>
    <property type="evidence" value="ECO:0007669"/>
    <property type="project" value="UniProtKB-KW"/>
</dbReference>
<dbReference type="PANTHER" id="PTHR36174">
    <property type="entry name" value="LIPID II:GLYCINE GLYCYLTRANSFERASE"/>
    <property type="match status" value="1"/>
</dbReference>
<evidence type="ECO:0000259" key="7">
    <source>
        <dbReference type="Pfam" id="PF13480"/>
    </source>
</evidence>
<evidence type="ECO:0000256" key="1">
    <source>
        <dbReference type="ARBA" id="ARBA00009943"/>
    </source>
</evidence>
<dbReference type="GO" id="GO:0008360">
    <property type="term" value="P:regulation of cell shape"/>
    <property type="evidence" value="ECO:0007669"/>
    <property type="project" value="UniProtKB-KW"/>
</dbReference>
<evidence type="ECO:0000256" key="6">
    <source>
        <dbReference type="ARBA" id="ARBA00023316"/>
    </source>
</evidence>
<keyword evidence="3" id="KW-0133">Cell shape</keyword>
<dbReference type="InterPro" id="IPR050644">
    <property type="entry name" value="PG_Glycine_Bridge_Synth"/>
</dbReference>
<dbReference type="GO" id="GO:0016746">
    <property type="term" value="F:acyltransferase activity"/>
    <property type="evidence" value="ECO:0007669"/>
    <property type="project" value="UniProtKB-KW"/>
</dbReference>
<sequence>MSIEIEEIGRDEYDTWDSYVEQSPNSNLFHQSKALELQAEFSGAEVHPLVGYKGQEPVGLFPLFEMEKGPFTAVFSPPPKLWIPRQGPALLNMQKLKRRKRERRLKRFIDGCVEWLDENVGHDYAEIRTAGDYHDARPFKWNGSEVTPEYTYVVDLTVDEDELMGQFSSDARSNIRNTDEDSYTVEEGTVEDVDRILEQVRDRYEAQGKAFNMARGFGRSLYEALPDGQVRPYVCRSDGEYLTGILAFEYDGRTHRWQGGVKPDFDVDIPTNDLLDWHIMSDAMDRGLDQYDLVGAGNPRLNEYKSKFGPELELFYDIEHGSAPATMLVDLYRRFA</sequence>
<proteinExistence type="inferred from homology"/>
<accession>A0ABD5TVC6</accession>
<evidence type="ECO:0000256" key="2">
    <source>
        <dbReference type="ARBA" id="ARBA00022679"/>
    </source>
</evidence>
<keyword evidence="4" id="KW-0573">Peptidoglycan synthesis</keyword>